<dbReference type="InterPro" id="IPR055348">
    <property type="entry name" value="DctQ"/>
</dbReference>
<feature type="transmembrane region" description="Helical" evidence="9">
    <location>
        <begin position="125"/>
        <end position="148"/>
    </location>
</feature>
<keyword evidence="2" id="KW-0813">Transport</keyword>
<keyword evidence="12" id="KW-1185">Reference proteome</keyword>
<dbReference type="PROSITE" id="PS51257">
    <property type="entry name" value="PROKAR_LIPOPROTEIN"/>
    <property type="match status" value="1"/>
</dbReference>
<dbReference type="PANTHER" id="PTHR35011">
    <property type="entry name" value="2,3-DIKETO-L-GULONATE TRAP TRANSPORTER SMALL PERMEASE PROTEIN YIAM"/>
    <property type="match status" value="1"/>
</dbReference>
<dbReference type="RefSeq" id="WP_165912747.1">
    <property type="nucleotide sequence ID" value="NZ_BDUF01000009.1"/>
</dbReference>
<feature type="transmembrane region" description="Helical" evidence="9">
    <location>
        <begin position="86"/>
        <end position="105"/>
    </location>
</feature>
<feature type="domain" description="Tripartite ATP-independent periplasmic transporters DctQ component" evidence="10">
    <location>
        <begin position="25"/>
        <end position="155"/>
    </location>
</feature>
<gene>
    <name evidence="11" type="ORF">EFBL_0430</name>
</gene>
<evidence type="ECO:0000256" key="6">
    <source>
        <dbReference type="ARBA" id="ARBA00022989"/>
    </source>
</evidence>
<dbReference type="PANTHER" id="PTHR35011:SF2">
    <property type="entry name" value="2,3-DIKETO-L-GULONATE TRAP TRANSPORTER SMALL PERMEASE PROTEIN YIAM"/>
    <property type="match status" value="1"/>
</dbReference>
<dbReference type="GO" id="GO:0022857">
    <property type="term" value="F:transmembrane transporter activity"/>
    <property type="evidence" value="ECO:0007669"/>
    <property type="project" value="TreeGrafter"/>
</dbReference>
<evidence type="ECO:0000256" key="1">
    <source>
        <dbReference type="ARBA" id="ARBA00004429"/>
    </source>
</evidence>
<evidence type="ECO:0000256" key="5">
    <source>
        <dbReference type="ARBA" id="ARBA00022692"/>
    </source>
</evidence>
<evidence type="ECO:0000256" key="9">
    <source>
        <dbReference type="SAM" id="Phobius"/>
    </source>
</evidence>
<dbReference type="Proteomes" id="UP000217785">
    <property type="component" value="Unassembled WGS sequence"/>
</dbReference>
<keyword evidence="7 9" id="KW-0472">Membrane</keyword>
<evidence type="ECO:0000313" key="11">
    <source>
        <dbReference type="EMBL" id="GAX88816.1"/>
    </source>
</evidence>
<sequence length="163" mass="18923">MENRFSRILSKTETLISGIFLIAACVLVFTSVVLRVFWDYSSSIMEEAVRYLIVWCIFIGASLALKNDKHITIDILLKRLPEKIRIGFQTLAFLLGLGLCLFIFFKGVNLVWHSYLISEKSTSAWRMPMFIPKLAVPVGAILISFRFLEKIYLNIRWLRKERT</sequence>
<dbReference type="InterPro" id="IPR007387">
    <property type="entry name" value="TRAP_DctQ"/>
</dbReference>
<evidence type="ECO:0000259" key="10">
    <source>
        <dbReference type="Pfam" id="PF04290"/>
    </source>
</evidence>
<organism evidence="11 12">
    <name type="scientific">Effusibacillus lacus</name>
    <dbReference type="NCBI Taxonomy" id="1348429"/>
    <lineage>
        <taxon>Bacteria</taxon>
        <taxon>Bacillati</taxon>
        <taxon>Bacillota</taxon>
        <taxon>Bacilli</taxon>
        <taxon>Bacillales</taxon>
        <taxon>Alicyclobacillaceae</taxon>
        <taxon>Effusibacillus</taxon>
    </lineage>
</organism>
<keyword evidence="4" id="KW-0997">Cell inner membrane</keyword>
<reference evidence="12" key="1">
    <citation type="submission" date="2017-07" db="EMBL/GenBank/DDBJ databases">
        <title>Draft genome sequence of Effusibacillus lacus strain skLN1.</title>
        <authorList>
            <person name="Watanabe M."/>
            <person name="Kojima H."/>
            <person name="Fukui M."/>
        </authorList>
    </citation>
    <scope>NUCLEOTIDE SEQUENCE [LARGE SCALE GENOMIC DNA]</scope>
    <source>
        <strain evidence="12">skLN1</strain>
    </source>
</reference>
<dbReference type="Pfam" id="PF04290">
    <property type="entry name" value="DctQ"/>
    <property type="match status" value="1"/>
</dbReference>
<feature type="transmembrane region" description="Helical" evidence="9">
    <location>
        <begin position="48"/>
        <end position="65"/>
    </location>
</feature>
<name>A0A292YI97_9BACL</name>
<dbReference type="GO" id="GO:0005886">
    <property type="term" value="C:plasma membrane"/>
    <property type="evidence" value="ECO:0007669"/>
    <property type="project" value="UniProtKB-SubCell"/>
</dbReference>
<evidence type="ECO:0000256" key="8">
    <source>
        <dbReference type="ARBA" id="ARBA00038436"/>
    </source>
</evidence>
<dbReference type="AlphaFoldDB" id="A0A292YI97"/>
<proteinExistence type="inferred from homology"/>
<accession>A0A292YI97</accession>
<feature type="transmembrane region" description="Helical" evidence="9">
    <location>
        <begin position="12"/>
        <end position="36"/>
    </location>
</feature>
<evidence type="ECO:0000256" key="7">
    <source>
        <dbReference type="ARBA" id="ARBA00023136"/>
    </source>
</evidence>
<evidence type="ECO:0000313" key="12">
    <source>
        <dbReference type="Proteomes" id="UP000217785"/>
    </source>
</evidence>
<dbReference type="EMBL" id="BDUF01000009">
    <property type="protein sequence ID" value="GAX88816.1"/>
    <property type="molecule type" value="Genomic_DNA"/>
</dbReference>
<comment type="caution">
    <text evidence="11">The sequence shown here is derived from an EMBL/GenBank/DDBJ whole genome shotgun (WGS) entry which is preliminary data.</text>
</comment>
<comment type="subcellular location">
    <subcellularLocation>
        <location evidence="1">Cell inner membrane</location>
        <topology evidence="1">Multi-pass membrane protein</topology>
    </subcellularLocation>
</comment>
<dbReference type="GO" id="GO:0015740">
    <property type="term" value="P:C4-dicarboxylate transport"/>
    <property type="evidence" value="ECO:0007669"/>
    <property type="project" value="TreeGrafter"/>
</dbReference>
<evidence type="ECO:0000256" key="3">
    <source>
        <dbReference type="ARBA" id="ARBA00022475"/>
    </source>
</evidence>
<evidence type="ECO:0000256" key="4">
    <source>
        <dbReference type="ARBA" id="ARBA00022519"/>
    </source>
</evidence>
<evidence type="ECO:0000256" key="2">
    <source>
        <dbReference type="ARBA" id="ARBA00022448"/>
    </source>
</evidence>
<keyword evidence="3" id="KW-1003">Cell membrane</keyword>
<keyword evidence="6 9" id="KW-1133">Transmembrane helix</keyword>
<keyword evidence="5 9" id="KW-0812">Transmembrane</keyword>
<comment type="similarity">
    <text evidence="8">Belongs to the TRAP transporter small permease family.</text>
</comment>
<protein>
    <submittedName>
        <fullName evidence="11">C4-dicarboxylate ABC transporter substrate-binding protein</fullName>
    </submittedName>
</protein>